<comment type="caution">
    <text evidence="7">The sequence shown here is derived from an EMBL/GenBank/DDBJ whole genome shotgun (WGS) entry which is preliminary data.</text>
</comment>
<keyword evidence="3 5" id="KW-1133">Transmembrane helix</keyword>
<feature type="transmembrane region" description="Helical" evidence="5">
    <location>
        <begin position="243"/>
        <end position="264"/>
    </location>
</feature>
<name>A0A3E1EYY3_9FLAO</name>
<reference evidence="7 8" key="1">
    <citation type="submission" date="2018-08" db="EMBL/GenBank/DDBJ databases">
        <title>The draft genome squence of Brumimicrobium sp. N62.</title>
        <authorList>
            <person name="Du Z.-J."/>
            <person name="Luo H.-R."/>
        </authorList>
    </citation>
    <scope>NUCLEOTIDE SEQUENCE [LARGE SCALE GENOMIC DNA]</scope>
    <source>
        <strain evidence="7 8">N62</strain>
    </source>
</reference>
<feature type="transmembrane region" description="Helical" evidence="5">
    <location>
        <begin position="103"/>
        <end position="120"/>
    </location>
</feature>
<feature type="transmembrane region" description="Helical" evidence="5">
    <location>
        <begin position="174"/>
        <end position="192"/>
    </location>
</feature>
<sequence>MLFNLLLIIIGLVLLIAGGESLVKGAVGIAAKARLSKLVIGMTVVSFGTSSPELLVSLQSAHEGLPEIAIGNVIGSNIANIALVLGVTVLIFPMPVARNTIRYDWPMMMIASVLFYLFAFDLEIQRWEGILMFVSLIAFIIFIIVQSRKSNKVESLDMPEIEEKPNNISIAKNIFFLVLGLIGLYFGSYWLIKGAKSIAVDLGVSQHVIGITIIAFGTSVPELATSCVAAYRKETDISVGNLIGSNIFNILAVLGLTSIVSPIAVKEFVLSWDLLWMIGIAILMLPMMLVKRKVGRLSGAILLAIYITYIVTLF</sequence>
<evidence type="ECO:0000313" key="8">
    <source>
        <dbReference type="Proteomes" id="UP000257127"/>
    </source>
</evidence>
<dbReference type="Pfam" id="PF01699">
    <property type="entry name" value="Na_Ca_ex"/>
    <property type="match status" value="2"/>
</dbReference>
<keyword evidence="2 5" id="KW-0812">Transmembrane</keyword>
<comment type="subcellular location">
    <subcellularLocation>
        <location evidence="1">Membrane</location>
        <topology evidence="1">Multi-pass membrane protein</topology>
    </subcellularLocation>
</comment>
<dbReference type="EMBL" id="QURB01000003">
    <property type="protein sequence ID" value="RFC54758.1"/>
    <property type="molecule type" value="Genomic_DNA"/>
</dbReference>
<dbReference type="NCBIfam" id="TIGR00367">
    <property type="entry name" value="calcium/sodium antiporter"/>
    <property type="match status" value="1"/>
</dbReference>
<evidence type="ECO:0000256" key="3">
    <source>
        <dbReference type="ARBA" id="ARBA00022989"/>
    </source>
</evidence>
<dbReference type="PANTHER" id="PTHR10846">
    <property type="entry name" value="SODIUM/POTASSIUM/CALCIUM EXCHANGER"/>
    <property type="match status" value="1"/>
</dbReference>
<dbReference type="InterPro" id="IPR004481">
    <property type="entry name" value="K/Na/Ca-exchanger"/>
</dbReference>
<dbReference type="InterPro" id="IPR044880">
    <property type="entry name" value="NCX_ion-bd_dom_sf"/>
</dbReference>
<dbReference type="RefSeq" id="WP_116880592.1">
    <property type="nucleotide sequence ID" value="NZ_QURB01000003.1"/>
</dbReference>
<feature type="domain" description="Sodium/calcium exchanger membrane region" evidence="6">
    <location>
        <begin position="174"/>
        <end position="313"/>
    </location>
</feature>
<proteinExistence type="predicted"/>
<evidence type="ECO:0000259" key="6">
    <source>
        <dbReference type="Pfam" id="PF01699"/>
    </source>
</evidence>
<dbReference type="Proteomes" id="UP000257127">
    <property type="component" value="Unassembled WGS sequence"/>
</dbReference>
<feature type="transmembrane region" description="Helical" evidence="5">
    <location>
        <begin position="270"/>
        <end position="290"/>
    </location>
</feature>
<evidence type="ECO:0000256" key="1">
    <source>
        <dbReference type="ARBA" id="ARBA00004141"/>
    </source>
</evidence>
<evidence type="ECO:0000256" key="4">
    <source>
        <dbReference type="ARBA" id="ARBA00023136"/>
    </source>
</evidence>
<feature type="transmembrane region" description="Helical" evidence="5">
    <location>
        <begin position="126"/>
        <end position="145"/>
    </location>
</feature>
<feature type="transmembrane region" description="Helical" evidence="5">
    <location>
        <begin position="204"/>
        <end position="231"/>
    </location>
</feature>
<dbReference type="AlphaFoldDB" id="A0A3E1EYY3"/>
<dbReference type="GO" id="GO:0008273">
    <property type="term" value="F:calcium, potassium:sodium antiporter activity"/>
    <property type="evidence" value="ECO:0007669"/>
    <property type="project" value="TreeGrafter"/>
</dbReference>
<dbReference type="Gene3D" id="1.20.1420.30">
    <property type="entry name" value="NCX, central ion-binding region"/>
    <property type="match status" value="1"/>
</dbReference>
<feature type="domain" description="Sodium/calcium exchanger membrane region" evidence="6">
    <location>
        <begin position="5"/>
        <end position="144"/>
    </location>
</feature>
<protein>
    <submittedName>
        <fullName evidence="7">Sodium:calcium antiporter</fullName>
    </submittedName>
</protein>
<dbReference type="InterPro" id="IPR004837">
    <property type="entry name" value="NaCa_Exmemb"/>
</dbReference>
<dbReference type="GO" id="GO:0005262">
    <property type="term" value="F:calcium channel activity"/>
    <property type="evidence" value="ECO:0007669"/>
    <property type="project" value="TreeGrafter"/>
</dbReference>
<feature type="transmembrane region" description="Helical" evidence="5">
    <location>
        <begin position="297"/>
        <end position="313"/>
    </location>
</feature>
<evidence type="ECO:0000313" key="7">
    <source>
        <dbReference type="EMBL" id="RFC54758.1"/>
    </source>
</evidence>
<organism evidence="7 8">
    <name type="scientific">Brumimicrobium aurantiacum</name>
    <dbReference type="NCBI Taxonomy" id="1737063"/>
    <lineage>
        <taxon>Bacteria</taxon>
        <taxon>Pseudomonadati</taxon>
        <taxon>Bacteroidota</taxon>
        <taxon>Flavobacteriia</taxon>
        <taxon>Flavobacteriales</taxon>
        <taxon>Crocinitomicaceae</taxon>
        <taxon>Brumimicrobium</taxon>
    </lineage>
</organism>
<keyword evidence="4 5" id="KW-0472">Membrane</keyword>
<dbReference type="OrthoDB" id="9794225at2"/>
<keyword evidence="8" id="KW-1185">Reference proteome</keyword>
<evidence type="ECO:0000256" key="2">
    <source>
        <dbReference type="ARBA" id="ARBA00022692"/>
    </source>
</evidence>
<dbReference type="PANTHER" id="PTHR10846:SF8">
    <property type="entry name" value="INNER MEMBRANE PROTEIN YRBG"/>
    <property type="match status" value="1"/>
</dbReference>
<feature type="transmembrane region" description="Helical" evidence="5">
    <location>
        <begin position="68"/>
        <end position="91"/>
    </location>
</feature>
<gene>
    <name evidence="7" type="ORF">DXU93_07165</name>
</gene>
<dbReference type="GO" id="GO:0005886">
    <property type="term" value="C:plasma membrane"/>
    <property type="evidence" value="ECO:0007669"/>
    <property type="project" value="TreeGrafter"/>
</dbReference>
<accession>A0A3E1EYY3</accession>
<evidence type="ECO:0000256" key="5">
    <source>
        <dbReference type="SAM" id="Phobius"/>
    </source>
</evidence>
<dbReference type="GO" id="GO:0006874">
    <property type="term" value="P:intracellular calcium ion homeostasis"/>
    <property type="evidence" value="ECO:0007669"/>
    <property type="project" value="TreeGrafter"/>
</dbReference>